<gene>
    <name evidence="2" type="ORF">COT81_04485</name>
</gene>
<dbReference type="AlphaFoldDB" id="A0A2H0W0D6"/>
<dbReference type="Proteomes" id="UP000230935">
    <property type="component" value="Unassembled WGS sequence"/>
</dbReference>
<evidence type="ECO:0000313" key="2">
    <source>
        <dbReference type="EMBL" id="PIS04776.1"/>
    </source>
</evidence>
<protein>
    <submittedName>
        <fullName evidence="2">Uncharacterized protein</fullName>
    </submittedName>
</protein>
<accession>A0A2H0W0D6</accession>
<evidence type="ECO:0000313" key="3">
    <source>
        <dbReference type="Proteomes" id="UP000230935"/>
    </source>
</evidence>
<organism evidence="2 3">
    <name type="scientific">Candidatus Buchananbacteria bacterium CG10_big_fil_rev_8_21_14_0_10_42_9</name>
    <dbReference type="NCBI Taxonomy" id="1974526"/>
    <lineage>
        <taxon>Bacteria</taxon>
        <taxon>Candidatus Buchananiibacteriota</taxon>
    </lineage>
</organism>
<sequence length="119" mass="13396">MQISHLLLTGLTFSQKYGMIYLLVPAGGKIVIPSRKAQMRTIKDVRREELAAKLYPPFLSVAFIVVLLVGAACSFCAITAQYETYNKLLVPALVVGVLIWILRKLTRARDKQFAKTWLK</sequence>
<keyword evidence="1" id="KW-0472">Membrane</keyword>
<feature type="transmembrane region" description="Helical" evidence="1">
    <location>
        <begin position="54"/>
        <end position="82"/>
    </location>
</feature>
<keyword evidence="1" id="KW-1133">Transmembrane helix</keyword>
<dbReference type="EMBL" id="PEZZ01000035">
    <property type="protein sequence ID" value="PIS04776.1"/>
    <property type="molecule type" value="Genomic_DNA"/>
</dbReference>
<name>A0A2H0W0D6_9BACT</name>
<comment type="caution">
    <text evidence="2">The sequence shown here is derived from an EMBL/GenBank/DDBJ whole genome shotgun (WGS) entry which is preliminary data.</text>
</comment>
<feature type="transmembrane region" description="Helical" evidence="1">
    <location>
        <begin position="17"/>
        <end position="33"/>
    </location>
</feature>
<reference evidence="3" key="1">
    <citation type="submission" date="2017-09" db="EMBL/GenBank/DDBJ databases">
        <title>Depth-based differentiation of microbial function through sediment-hosted aquifers and enrichment of novel symbionts in the deep terrestrial subsurface.</title>
        <authorList>
            <person name="Probst A.J."/>
            <person name="Ladd B."/>
            <person name="Jarett J.K."/>
            <person name="Geller-Mcgrath D.E."/>
            <person name="Sieber C.M.K."/>
            <person name="Emerson J.B."/>
            <person name="Anantharaman K."/>
            <person name="Thomas B.C."/>
            <person name="Malmstrom R."/>
            <person name="Stieglmeier M."/>
            <person name="Klingl A."/>
            <person name="Woyke T."/>
            <person name="Ryan C.M."/>
            <person name="Banfield J.F."/>
        </authorList>
    </citation>
    <scope>NUCLEOTIDE SEQUENCE [LARGE SCALE GENOMIC DNA]</scope>
</reference>
<keyword evidence="1" id="KW-0812">Transmembrane</keyword>
<evidence type="ECO:0000256" key="1">
    <source>
        <dbReference type="SAM" id="Phobius"/>
    </source>
</evidence>
<feature type="transmembrane region" description="Helical" evidence="1">
    <location>
        <begin position="88"/>
        <end position="105"/>
    </location>
</feature>
<proteinExistence type="predicted"/>